<keyword evidence="13 16" id="KW-0325">Glycoprotein</keyword>
<dbReference type="FunFam" id="3.90.550.10:FF:000062">
    <property type="entry name" value="beta-1,4-galactosyltransferase 7 isoform X1"/>
    <property type="match status" value="1"/>
</dbReference>
<evidence type="ECO:0000256" key="2">
    <source>
        <dbReference type="ARBA" id="ARBA00004323"/>
    </source>
</evidence>
<dbReference type="InterPro" id="IPR003859">
    <property type="entry name" value="Galactosyl_T"/>
</dbReference>
<evidence type="ECO:0000259" key="18">
    <source>
        <dbReference type="Pfam" id="PF13733"/>
    </source>
</evidence>
<dbReference type="PANTHER" id="PTHR19300:SF30">
    <property type="entry name" value="BETA-1,4-GALACTOSYLTRANSFERASE 7"/>
    <property type="match status" value="1"/>
</dbReference>
<keyword evidence="14 16" id="KW-0464">Manganese</keyword>
<comment type="function">
    <text evidence="16">Catalyzes the transfer of galactose onto proteins or lipids.</text>
</comment>
<evidence type="ECO:0000256" key="13">
    <source>
        <dbReference type="ARBA" id="ARBA00023180"/>
    </source>
</evidence>
<keyword evidence="10 16" id="KW-1133">Transmembrane helix</keyword>
<evidence type="ECO:0000259" key="17">
    <source>
        <dbReference type="Pfam" id="PF02709"/>
    </source>
</evidence>
<evidence type="ECO:0000256" key="10">
    <source>
        <dbReference type="ARBA" id="ARBA00022989"/>
    </source>
</evidence>
<dbReference type="GO" id="GO:0005975">
    <property type="term" value="P:carbohydrate metabolic process"/>
    <property type="evidence" value="ECO:0007669"/>
    <property type="project" value="InterPro"/>
</dbReference>
<dbReference type="EMBL" id="GDRN01100640">
    <property type="protein sequence ID" value="JAI58530.1"/>
    <property type="molecule type" value="Transcribed_RNA"/>
</dbReference>
<evidence type="ECO:0000256" key="6">
    <source>
        <dbReference type="ARBA" id="ARBA00022679"/>
    </source>
</evidence>
<organism evidence="19">
    <name type="scientific">Scylla olivacea</name>
    <name type="common">Orange mud crab</name>
    <name type="synonym">Cancer olivacea</name>
    <dbReference type="NCBI Taxonomy" id="85551"/>
    <lineage>
        <taxon>Eukaryota</taxon>
        <taxon>Metazoa</taxon>
        <taxon>Ecdysozoa</taxon>
        <taxon>Arthropoda</taxon>
        <taxon>Crustacea</taxon>
        <taxon>Multicrustacea</taxon>
        <taxon>Malacostraca</taxon>
        <taxon>Eumalacostraca</taxon>
        <taxon>Eucarida</taxon>
        <taxon>Decapoda</taxon>
        <taxon>Pleocyemata</taxon>
        <taxon>Brachyura</taxon>
        <taxon>Eubrachyura</taxon>
        <taxon>Portunoidea</taxon>
        <taxon>Portunidae</taxon>
        <taxon>Portuninae</taxon>
        <taxon>Scylla</taxon>
    </lineage>
</organism>
<dbReference type="Pfam" id="PF02709">
    <property type="entry name" value="Glyco_transf_7C"/>
    <property type="match status" value="1"/>
</dbReference>
<keyword evidence="9 16" id="KW-0735">Signal-anchor</keyword>
<comment type="pathway">
    <text evidence="3 16">Protein modification; protein glycosylation.</text>
</comment>
<evidence type="ECO:0000256" key="11">
    <source>
        <dbReference type="ARBA" id="ARBA00023034"/>
    </source>
</evidence>
<keyword evidence="8 16" id="KW-0479">Metal-binding</keyword>
<evidence type="ECO:0000313" key="19">
    <source>
        <dbReference type="EMBL" id="JAI58533.1"/>
    </source>
</evidence>
<comment type="catalytic activity">
    <reaction evidence="15">
        <text>3-O-(beta-D-xylosyl)-L-seryl-[protein] + UDP-alpha-D-galactose = 3-O-(beta-D-galactosyl-(1-&gt;4)-beta-D-xylosyl)-L-seryl-[protein] + UDP + H(+)</text>
        <dbReference type="Rhea" id="RHEA:15297"/>
        <dbReference type="Rhea" id="RHEA-COMP:12567"/>
        <dbReference type="Rhea" id="RHEA-COMP:12570"/>
        <dbReference type="ChEBI" id="CHEBI:15378"/>
        <dbReference type="ChEBI" id="CHEBI:58223"/>
        <dbReference type="ChEBI" id="CHEBI:66914"/>
        <dbReference type="ChEBI" id="CHEBI:132085"/>
        <dbReference type="ChEBI" id="CHEBI:132088"/>
        <dbReference type="EC" id="2.4.1.133"/>
    </reaction>
</comment>
<feature type="domain" description="Galactosyltransferase C-terminal" evidence="17">
    <location>
        <begin position="201"/>
        <end position="271"/>
    </location>
</feature>
<dbReference type="GO" id="GO:0030166">
    <property type="term" value="P:proteoglycan biosynthetic process"/>
    <property type="evidence" value="ECO:0007669"/>
    <property type="project" value="TreeGrafter"/>
</dbReference>
<dbReference type="SUPFAM" id="SSF53448">
    <property type="entry name" value="Nucleotide-diphospho-sugar transferases"/>
    <property type="match status" value="1"/>
</dbReference>
<evidence type="ECO:0000256" key="7">
    <source>
        <dbReference type="ARBA" id="ARBA00022692"/>
    </source>
</evidence>
<dbReference type="Pfam" id="PF13733">
    <property type="entry name" value="Glyco_transf_7N"/>
    <property type="match status" value="1"/>
</dbReference>
<evidence type="ECO:0000256" key="1">
    <source>
        <dbReference type="ARBA" id="ARBA00001936"/>
    </source>
</evidence>
<keyword evidence="12 16" id="KW-0472">Membrane</keyword>
<dbReference type="CDD" id="cd00899">
    <property type="entry name" value="b4GalT"/>
    <property type="match status" value="1"/>
</dbReference>
<dbReference type="Gene3D" id="3.90.550.10">
    <property type="entry name" value="Spore Coat Polysaccharide Biosynthesis Protein SpsA, Chain A"/>
    <property type="match status" value="1"/>
</dbReference>
<dbReference type="GO" id="GO:0046525">
    <property type="term" value="F:xylosylprotein 4-beta-galactosyltransferase activity"/>
    <property type="evidence" value="ECO:0007669"/>
    <property type="project" value="UniProtKB-EC"/>
</dbReference>
<evidence type="ECO:0000256" key="12">
    <source>
        <dbReference type="ARBA" id="ARBA00023136"/>
    </source>
</evidence>
<evidence type="ECO:0000256" key="5">
    <source>
        <dbReference type="ARBA" id="ARBA00022676"/>
    </source>
</evidence>
<evidence type="ECO:0000256" key="4">
    <source>
        <dbReference type="ARBA" id="ARBA00005735"/>
    </source>
</evidence>
<feature type="domain" description="Galactosyltransferase N-terminal" evidence="18">
    <location>
        <begin position="110"/>
        <end position="194"/>
    </location>
</feature>
<keyword evidence="5 16" id="KW-0328">Glycosyltransferase</keyword>
<evidence type="ECO:0000256" key="16">
    <source>
        <dbReference type="RuleBase" id="RU368121"/>
    </source>
</evidence>
<reference evidence="19" key="1">
    <citation type="submission" date="2015-09" db="EMBL/GenBank/DDBJ databases">
        <title>Scylla olivacea transcriptome.</title>
        <authorList>
            <person name="Ikhwanuddin M."/>
        </authorList>
    </citation>
    <scope>NUCLEOTIDE SEQUENCE</scope>
</reference>
<dbReference type="InterPro" id="IPR027791">
    <property type="entry name" value="Galactosyl_T_C"/>
</dbReference>
<dbReference type="UniPathway" id="UPA00378"/>
<sequence length="381" mass="44160">MTTWRQDDLSVRKCVRHGLSKAHERDSSLSSSSPRGPQHLRVLLVWEVWAAVAAMMRLRRPSSLLWAAALTFMFFLYIALPSSAPPEPCLCGQQQHSLPPNALPKTHPLDKHKLALLIPFRDRFEELLEFAPFIHNFLNKQHKNHHIYVINQVDNLRFNRASLLNVGFLESSVDCDYIAMHDVDLLPLNPEVRYQFPEEGPYHVSAPHLHPRYHYPTFIGGILLVRREHFRHVDGLSNKYWGWGLEDDEFYARLKEAKLEIFRPGNLTSGIKDTFRHVHDQRRRRRDMIKCYNQQEVTRHRDRHTGLSTVKYSIQSRKEVTIDGAPITILNAVLECDKVTTPWCDCTESIGNTPRSQLAPSKSEDVIVPRLNRKKHLSHDG</sequence>
<comment type="cofactor">
    <cofactor evidence="1 16">
        <name>Mn(2+)</name>
        <dbReference type="ChEBI" id="CHEBI:29035"/>
    </cofactor>
</comment>
<dbReference type="GO" id="GO:0000139">
    <property type="term" value="C:Golgi membrane"/>
    <property type="evidence" value="ECO:0007669"/>
    <property type="project" value="UniProtKB-SubCell"/>
</dbReference>
<comment type="similarity">
    <text evidence="4 16">Belongs to the glycosyltransferase 7 family.</text>
</comment>
<evidence type="ECO:0000256" key="3">
    <source>
        <dbReference type="ARBA" id="ARBA00004922"/>
    </source>
</evidence>
<keyword evidence="7 16" id="KW-0812">Transmembrane</keyword>
<dbReference type="AlphaFoldDB" id="A0A0P4VXD1"/>
<evidence type="ECO:0000256" key="14">
    <source>
        <dbReference type="ARBA" id="ARBA00023211"/>
    </source>
</evidence>
<dbReference type="InterPro" id="IPR029044">
    <property type="entry name" value="Nucleotide-diphossugar_trans"/>
</dbReference>
<evidence type="ECO:0000256" key="8">
    <source>
        <dbReference type="ARBA" id="ARBA00022723"/>
    </source>
</evidence>
<name>A0A0P4VXD1_SCYOL</name>
<accession>A0A0P4VXD1</accession>
<comment type="subcellular location">
    <subcellularLocation>
        <location evidence="2">Golgi apparatus membrane</location>
        <topology evidence="2">Single-pass type II membrane protein</topology>
    </subcellularLocation>
    <subcellularLocation>
        <location evidence="16">Membrane</location>
        <topology evidence="16">Single-pass type II membrane protein</topology>
    </subcellularLocation>
</comment>
<keyword evidence="6 16" id="KW-0808">Transferase</keyword>
<dbReference type="PRINTS" id="PR02050">
    <property type="entry name" value="B14GALTRFASE"/>
</dbReference>
<evidence type="ECO:0000256" key="15">
    <source>
        <dbReference type="ARBA" id="ARBA00051458"/>
    </source>
</evidence>
<dbReference type="EC" id="2.4.1.-" evidence="16"/>
<feature type="transmembrane region" description="Helical" evidence="16">
    <location>
        <begin position="63"/>
        <end position="80"/>
    </location>
</feature>
<evidence type="ECO:0000256" key="9">
    <source>
        <dbReference type="ARBA" id="ARBA00022968"/>
    </source>
</evidence>
<dbReference type="EMBL" id="GDRN01100637">
    <property type="protein sequence ID" value="JAI58533.1"/>
    <property type="molecule type" value="Transcribed_RNA"/>
</dbReference>
<dbReference type="PANTHER" id="PTHR19300">
    <property type="entry name" value="BETA-1,4-GALACTOSYLTRANSFERASE"/>
    <property type="match status" value="1"/>
</dbReference>
<keyword evidence="11" id="KW-0333">Golgi apparatus</keyword>
<proteinExistence type="inferred from homology"/>
<dbReference type="InterPro" id="IPR027995">
    <property type="entry name" value="Galactosyl_T_N"/>
</dbReference>
<protein>
    <recommendedName>
        <fullName evidence="16">Beta-1,4-N-acetylgalactosaminyltransferase</fullName>
        <ecNumber evidence="16">2.4.1.-</ecNumber>
    </recommendedName>
    <alternativeName>
        <fullName evidence="16">Beta-4-GalNAcT</fullName>
    </alternativeName>
</protein>
<dbReference type="GO" id="GO:0046872">
    <property type="term" value="F:metal ion binding"/>
    <property type="evidence" value="ECO:0007669"/>
    <property type="project" value="UniProtKB-UniRule"/>
</dbReference>